<sequence length="228" mass="23037">MKRLGPFHTLGAGAVLVVGLGVLSVTTAPRTDTAASSAPAAKVTTSVSPESAPPGQATPSAAPTDAAEPADPTPKRADYAGVAQGNGGLVALSIKNGKAIAYFCDGRIESWLKGTAENNTVTLAGKGSLITAALGNGKAQGRLQVGKAKWRFSAPLVKKPSGLYRATATVRGAKVVGGWIILPGGRQVGLLGVDEAPYPAPKLTPGSPVTVDGAELRPEDTDAFFDDL</sequence>
<gene>
    <name evidence="2" type="ORF">ACFO8L_15290</name>
</gene>
<dbReference type="Proteomes" id="UP001595891">
    <property type="component" value="Unassembled WGS sequence"/>
</dbReference>
<proteinExistence type="predicted"/>
<reference evidence="3" key="1">
    <citation type="journal article" date="2019" name="Int. J. Syst. Evol. Microbiol.">
        <title>The Global Catalogue of Microorganisms (GCM) 10K type strain sequencing project: providing services to taxonomists for standard genome sequencing and annotation.</title>
        <authorList>
            <consortium name="The Broad Institute Genomics Platform"/>
            <consortium name="The Broad Institute Genome Sequencing Center for Infectious Disease"/>
            <person name="Wu L."/>
            <person name="Ma J."/>
        </authorList>
    </citation>
    <scope>NUCLEOTIDE SEQUENCE [LARGE SCALE GENOMIC DNA]</scope>
    <source>
        <strain evidence="3">CCUG 49560</strain>
    </source>
</reference>
<evidence type="ECO:0000313" key="3">
    <source>
        <dbReference type="Proteomes" id="UP001595891"/>
    </source>
</evidence>
<evidence type="ECO:0008006" key="4">
    <source>
        <dbReference type="Google" id="ProtNLM"/>
    </source>
</evidence>
<name>A0ABV9EF62_9ACTN</name>
<dbReference type="RefSeq" id="WP_262842014.1">
    <property type="nucleotide sequence ID" value="NZ_JANZYP010000008.1"/>
</dbReference>
<evidence type="ECO:0000256" key="1">
    <source>
        <dbReference type="SAM" id="MobiDB-lite"/>
    </source>
</evidence>
<comment type="caution">
    <text evidence="2">The sequence shown here is derived from an EMBL/GenBank/DDBJ whole genome shotgun (WGS) entry which is preliminary data.</text>
</comment>
<evidence type="ECO:0000313" key="2">
    <source>
        <dbReference type="EMBL" id="MFC4587458.1"/>
    </source>
</evidence>
<keyword evidence="3" id="KW-1185">Reference proteome</keyword>
<accession>A0ABV9EF62</accession>
<feature type="compositionally biased region" description="Low complexity" evidence="1">
    <location>
        <begin position="57"/>
        <end position="70"/>
    </location>
</feature>
<feature type="region of interest" description="Disordered" evidence="1">
    <location>
        <begin position="30"/>
        <end position="79"/>
    </location>
</feature>
<dbReference type="EMBL" id="JBHSFN010000008">
    <property type="protein sequence ID" value="MFC4587458.1"/>
    <property type="molecule type" value="Genomic_DNA"/>
</dbReference>
<protein>
    <recommendedName>
        <fullName evidence="4">Serine/threonine protein kinase</fullName>
    </recommendedName>
</protein>
<organism evidence="2 3">
    <name type="scientific">Sphaerisporangium corydalis</name>
    <dbReference type="NCBI Taxonomy" id="1441875"/>
    <lineage>
        <taxon>Bacteria</taxon>
        <taxon>Bacillati</taxon>
        <taxon>Actinomycetota</taxon>
        <taxon>Actinomycetes</taxon>
        <taxon>Streptosporangiales</taxon>
        <taxon>Streptosporangiaceae</taxon>
        <taxon>Sphaerisporangium</taxon>
    </lineage>
</organism>